<dbReference type="GO" id="GO:0008270">
    <property type="term" value="F:zinc ion binding"/>
    <property type="evidence" value="ECO:0007669"/>
    <property type="project" value="UniProtKB-KW"/>
</dbReference>
<dbReference type="PANTHER" id="PTHR42648:SF11">
    <property type="entry name" value="TRANSPOSON TY4-P GAG-POL POLYPROTEIN"/>
    <property type="match status" value="1"/>
</dbReference>
<keyword evidence="2" id="KW-0479">Metal-binding</keyword>
<organism evidence="16">
    <name type="scientific">Tanacetum cinerariifolium</name>
    <name type="common">Dalmatian daisy</name>
    <name type="synonym">Chrysanthemum cinerariifolium</name>
    <dbReference type="NCBI Taxonomy" id="118510"/>
    <lineage>
        <taxon>Eukaryota</taxon>
        <taxon>Viridiplantae</taxon>
        <taxon>Streptophyta</taxon>
        <taxon>Embryophyta</taxon>
        <taxon>Tracheophyta</taxon>
        <taxon>Spermatophyta</taxon>
        <taxon>Magnoliopsida</taxon>
        <taxon>eudicotyledons</taxon>
        <taxon>Gunneridae</taxon>
        <taxon>Pentapetalae</taxon>
        <taxon>asterids</taxon>
        <taxon>campanulids</taxon>
        <taxon>Asterales</taxon>
        <taxon>Asteraceae</taxon>
        <taxon>Asteroideae</taxon>
        <taxon>Anthemideae</taxon>
        <taxon>Anthemidinae</taxon>
        <taxon>Tanacetum</taxon>
    </lineage>
</organism>
<evidence type="ECO:0000256" key="9">
    <source>
        <dbReference type="ARBA" id="ARBA00023172"/>
    </source>
</evidence>
<keyword evidence="8" id="KW-0548">Nucleotidyltransferase</keyword>
<evidence type="ECO:0000256" key="5">
    <source>
        <dbReference type="ARBA" id="ARBA00022842"/>
    </source>
</evidence>
<feature type="coiled-coil region" evidence="12">
    <location>
        <begin position="1321"/>
        <end position="1348"/>
    </location>
</feature>
<keyword evidence="8" id="KW-0239">DNA-directed DNA polymerase</keyword>
<feature type="domain" description="Integrase catalytic" evidence="15">
    <location>
        <begin position="2392"/>
        <end position="2558"/>
    </location>
</feature>
<dbReference type="GO" id="GO:0016787">
    <property type="term" value="F:hydrolase activity"/>
    <property type="evidence" value="ECO:0007669"/>
    <property type="project" value="UniProtKB-KW"/>
</dbReference>
<keyword evidence="8" id="KW-0808">Transferase</keyword>
<dbReference type="InterPro" id="IPR057670">
    <property type="entry name" value="SH3_retrovirus"/>
</dbReference>
<dbReference type="SUPFAM" id="SSF57756">
    <property type="entry name" value="Retrovirus zinc finger-like domains"/>
    <property type="match status" value="1"/>
</dbReference>
<evidence type="ECO:0000313" key="16">
    <source>
        <dbReference type="EMBL" id="GEU32778.1"/>
    </source>
</evidence>
<feature type="domain" description="CCHC-type" evidence="14">
    <location>
        <begin position="1488"/>
        <end position="1503"/>
    </location>
</feature>
<dbReference type="SUPFAM" id="SSF56672">
    <property type="entry name" value="DNA/RNA polymerases"/>
    <property type="match status" value="2"/>
</dbReference>
<dbReference type="InterPro" id="IPR043502">
    <property type="entry name" value="DNA/RNA_pol_sf"/>
</dbReference>
<dbReference type="InterPro" id="IPR036397">
    <property type="entry name" value="RNaseH_sf"/>
</dbReference>
<dbReference type="Pfam" id="PF25597">
    <property type="entry name" value="SH3_retrovirus"/>
    <property type="match status" value="2"/>
</dbReference>
<dbReference type="GO" id="GO:0004519">
    <property type="term" value="F:endonuclease activity"/>
    <property type="evidence" value="ECO:0007669"/>
    <property type="project" value="UniProtKB-KW"/>
</dbReference>
<feature type="region of interest" description="Disordered" evidence="13">
    <location>
        <begin position="1358"/>
        <end position="1398"/>
    </location>
</feature>
<dbReference type="CDD" id="cd09272">
    <property type="entry name" value="RNase_HI_RT_Ty1"/>
    <property type="match status" value="1"/>
</dbReference>
<dbReference type="PROSITE" id="PS50994">
    <property type="entry name" value="INTEGRASE"/>
    <property type="match status" value="1"/>
</dbReference>
<evidence type="ECO:0000256" key="10">
    <source>
        <dbReference type="ARBA" id="ARBA00023268"/>
    </source>
</evidence>
<dbReference type="InterPro" id="IPR001584">
    <property type="entry name" value="Integrase_cat-core"/>
</dbReference>
<keyword evidence="10" id="KW-0511">Multifunctional enzyme</keyword>
<dbReference type="InterPro" id="IPR013103">
    <property type="entry name" value="RVT_2"/>
</dbReference>
<dbReference type="PANTHER" id="PTHR42648">
    <property type="entry name" value="TRANSPOSASE, PUTATIVE-RELATED"/>
    <property type="match status" value="1"/>
</dbReference>
<keyword evidence="11" id="KW-0862">Zinc</keyword>
<evidence type="ECO:0000256" key="13">
    <source>
        <dbReference type="SAM" id="MobiDB-lite"/>
    </source>
</evidence>
<comment type="caution">
    <text evidence="16">The sequence shown here is derived from an EMBL/GenBank/DDBJ whole genome shotgun (WGS) entry which is preliminary data.</text>
</comment>
<proteinExistence type="predicted"/>
<dbReference type="InterPro" id="IPR012337">
    <property type="entry name" value="RNaseH-like_sf"/>
</dbReference>
<gene>
    <name evidence="16" type="ORF">Tci_004756</name>
</gene>
<dbReference type="Pfam" id="PF13976">
    <property type="entry name" value="gag_pre-integrs"/>
    <property type="match status" value="2"/>
</dbReference>
<sequence>MNHQSSSVLEIAYQSPQAPTQPMTESPLVDSGLAVPVFSAGDNPIACLNKAMAFLTAIASSRNATWYKDKAMLAEALEAGHILDEEQLAFLADPGIPDGQAVQTIIPNNSAFQTEDLDTYDSGCDDISNAKSGFKDQFDSIKKTHVRTTEQRDSLIDKLNLKSAENEDLKAQIQDKVFMITSLKKDLRKLKGKEIVDIAVQTPSAYTISPGMFKLDLESLAPRLLQNREAHIDYLKYTQEQADNLRGIVKQAKVKQPLDNALDFAWNRSQLMKFVSKFLGTVRFRNDHIARIIGVDLLSRSQDINLYTISLDDMLKTSPICLLSKASKTKNWLWHRRLSHPNFGTLNNLAKDGLARGNPRLKFQKDHICLACALGKSKKSSHQPKDEDTYQEKLYLFHMDLCGPMRMASIMGKVPETTAPRAVVLANSFVSTSINQDAPSTSNGYDKRDKIQAKHDKTEHNTKSMEKSKVNIKSKPDKVKAKRIKKDRENLDKMKEKGDECIFVGYSNQSRAYKVFNKRTRVIMESIHVNFNELPLMASDQLSSDPAPECQTMALNHDSLSPANQRQANVTQPDRTVTTSNELDLLFSPMFDELLNGSSKVVSQSSAVSAADTPNQQTYAENDQVADDEFINIFSNLVQDQGRLHHPLEQVIGNPSQSVRTRRQLESDAEMCMFVLTVSRTEPKNIKEAMADSAWIESMQEELRQFDRLDVWELVDRPVCTNVINLLWLWKNKRDEENTVIRNKSRLVAKGYAQKEGVDFEESFAPVARLKAVRLFIAYGAHTSFTIYQMDIKTAFLYGPLKEEVYVNQPDGFIDPYHPDKVYRLKKALYGLKQAPRAWYDELSKFQLSKGFTKGSIDPTLFVTKHRGDILLVQIYVDDIIFGSTNPNLSKRFEKLMHSKFEMSMMRELKFFLGIQIHQSPRGIFINQAKYAQEILKKHGMTSCDSIGTPMATKHLDADLSGTPVDQTKYQSMVGALMYLTTSRPNIVHATCYCARYQAKLTEKHLTAVKRIFISHTDPTLLNNSEMTAEGNGDLPVPDLRTIEELCQPSLNGRGDDANKHLDIFLHVTQSIKVNGVTDDALRLYLFPHSLTHHTTACTNFRQRPDESLFEAWERYKLSIDRCPNRNMLPVTQIDTFHNSLTLRHRDTINAAAGGTFMKRRPEECYDLSENMTAHQNDWDTLAQQTTVRNTQNIYATGAYQDKVVPVSEGSPETTTETYMKTYKNVSQDIRDQLNAKMEAFQIILTGIDNDIYSIVDSCPNACEMWKAIERFYKMMNEVVKNQCDLTNHHVNVQFLIQLQPESQRFVTLVKQSQELKTVSYHKLYDILKQHQNEVNEIRAKRIAHTANPLALVAQQQSAYHPQTHPTHYTQSSSTRSQQATTKNRGKAIVNSPPPIYDQEPFMLAEDDELSKDKEIDKLMALISLSFKRIYKPTNNNLRTSSNTSRVNQDNFPKINRGTGYECQRIGQVAGARETLGTTVVQKSGIQCYNCKEFGHLAKECQKPKRVKDAAYQRENMLLYKHEEAGIKLNAEQVNWRDDTDDDYEDQELEAHYMYMAQIQEVSLDAANSGPIFDTEPVQKVPNNDNYNVFAIKSRHLEQSNSVHDTYPIEQDKHNVIIDSLNVSYDREQIDQNDDDDDLAIERELLASLIEKLKCEIDVSKNRNKFLEISNKVLDDKLKETNALMYNDHKKSQAELDRRNNVEYASKELSAHQETISILSQAKEAHIKLYKTREDKQHDKVIALENKVKVLDNIVYKTSQSVQTMNMLNNKCRTSFAKPEFLKKAQRANPHLYDIGCYDDNLALMLAPESDDVIRLEKESRSKLSNLIRPFDYDKLNNLYDLFVPQREKSSKQRYFSESADLEKFHVCLKEEMVADLRYFNSLKLEVDSLRSQLETQNTQSLNEINRLLREYYYADHLNAILGVYTELNEVMNLQCDYLEMLKKCECLETELSKGKMMSKSFEALQKHAINLEIDLQQYYLERKDFSKSKLVTKNNESNDFSKPVTAQILPLNKKSILKNTNVLAPGMYNLHTKPTQTRTTQLPYDSRKSNKLVSFSTGVIPPTSISRPKLKSNPMEVRVMLNSSQGKKQEVEDHHRNVKFSKNKTSVTACNDSLNAKTLNVTFVCTTCGKCVLNEKHDMCVLKSRNSVNSRTKMPIVVPVSSRQPKRIIKESVEKPIKKTVVSESTNQKPRTVTRKLYEHVSKVCSWWYPKFTPPGYKWKPKSEIGNVNQNLVEIILFIVNSGCSKHMMGNLKLLTNFVEKFMGLNHNLFSVDQFDDVDLEVAFWKSTCYIRDLKGNDLLIGSRGTYLYSITLQDATSPNPICLMAKATSSQAWLWHRRLSHLNFDTINLLSKNDIVIGLPKLKFIKDHLCSSCELGKAKRKYFQLKATLSSKRQLQLLHMDLCGLMRVASINGKKYVLIIVDDYSRYTLTHFLRFKDETPEVLIDFLRLVQRGLHAQVRIVRIDKGTEFLNKTLHAYFASEWILHQTSVVRTPEQNYVVEKQNRTLVEAARTMLSATKVPLFFWAEAIATTCFTQNRSLGIPRHEKTPYHIINDQKPSVKFFYIFGSLCYIVRDGKNLDKIKEKGDACIFVGYSTQSRAYKVFNKKTRVIMETIHVNFDELPQMASDHVSSDPAPQCQRTTLKHDSLSPGPQCQENVPHVDRTVTTSNKLDLLFSLTFDELINGYTQVVSKSFAITTVNAPNQRQQHTTPLNTQITLEPTCQVPTQAPTVTSTENINQAKTILENEQVVDEDFINIFCTQVQYRRDTSSPHVDSSNMHTFYQRNPSEHRWTKDHLLEQVIGNPSQSVRTRRQLKSDGEMCMFALTVSQTKPKNIKEAMADSAWIKSMKEELHQFDRLDGYAQNEGIDFEESFAPVARLEAVRLVIAYATHKSFTVYHIDVKTAFLYGLLKKEVYVNQPDRFVDQYHPDKVYHLKKALYGLKQAPRIHQSPRSIFINQAKYAQEILIKHGMTSCDSIGTPIATKHLDADLSGTSIDQTKYRSMVGALMYLTACRPDIMHATCYCTRYQAKPTEKHPIGLNGSFGTLKIPFTWDSDYGFHFDKIPMYCDSKAAIAISCNPVQYSRTKHIDVRYHFIKEKVKNGIVKLFFVGTKYQLADLFTKALPEERFKYLVRRLEHPSDMKVFTVKMEILLEPTSNKLLIPQPQVVTTNEFTNFIKENDAILKNMQTNMTSLRNSSLELQNMFGQFMKMNIASSLGSGTLPCNIITNPKEDLNGITTQSGIAYQGPTIPTTSSSSPVVERETEATKDMVHPTNNGSTEDVQPLVVPTESPILNSEPVNSPIIELVASPVTAMKPNQRSSIPYPYILQDQKLRDKANDQREFFSKSLRI</sequence>
<dbReference type="Pfam" id="PF07727">
    <property type="entry name" value="RVT_2"/>
    <property type="match status" value="2"/>
</dbReference>
<dbReference type="InterPro" id="IPR039537">
    <property type="entry name" value="Retrotran_Ty1/copia-like"/>
</dbReference>
<feature type="compositionally biased region" description="Polar residues" evidence="13">
    <location>
        <begin position="1358"/>
        <end position="1369"/>
    </location>
</feature>
<dbReference type="InterPro" id="IPR036875">
    <property type="entry name" value="Znf_CCHC_sf"/>
</dbReference>
<dbReference type="SMART" id="SM00343">
    <property type="entry name" value="ZnF_C2HC"/>
    <property type="match status" value="1"/>
</dbReference>
<dbReference type="EMBL" id="BKCJ010000391">
    <property type="protein sequence ID" value="GEU32778.1"/>
    <property type="molecule type" value="Genomic_DNA"/>
</dbReference>
<dbReference type="Gene3D" id="3.30.420.10">
    <property type="entry name" value="Ribonuclease H-like superfamily/Ribonuclease H"/>
    <property type="match status" value="1"/>
</dbReference>
<keyword evidence="3" id="KW-0255">Endonuclease</keyword>
<dbReference type="Gene3D" id="4.10.60.10">
    <property type="entry name" value="Zinc finger, CCHC-type"/>
    <property type="match status" value="1"/>
</dbReference>
<dbReference type="Pfam" id="PF00098">
    <property type="entry name" value="zf-CCHC"/>
    <property type="match status" value="1"/>
</dbReference>
<evidence type="ECO:0000259" key="15">
    <source>
        <dbReference type="PROSITE" id="PS50994"/>
    </source>
</evidence>
<dbReference type="GO" id="GO:0003964">
    <property type="term" value="F:RNA-directed DNA polymerase activity"/>
    <property type="evidence" value="ECO:0007669"/>
    <property type="project" value="UniProtKB-KW"/>
</dbReference>
<dbReference type="InterPro" id="IPR001878">
    <property type="entry name" value="Znf_CCHC"/>
</dbReference>
<dbReference type="SUPFAM" id="SSF53098">
    <property type="entry name" value="Ribonuclease H-like"/>
    <property type="match status" value="1"/>
</dbReference>
<keyword evidence="4" id="KW-0378">Hydrolase</keyword>
<evidence type="ECO:0000256" key="3">
    <source>
        <dbReference type="ARBA" id="ARBA00022759"/>
    </source>
</evidence>
<feature type="region of interest" description="Disordered" evidence="13">
    <location>
        <begin position="2629"/>
        <end position="2654"/>
    </location>
</feature>
<evidence type="ECO:0000256" key="11">
    <source>
        <dbReference type="PROSITE-ProRule" id="PRU00047"/>
    </source>
</evidence>
<dbReference type="InterPro" id="IPR025724">
    <property type="entry name" value="GAG-pre-integrase_dom"/>
</dbReference>
<dbReference type="Pfam" id="PF00665">
    <property type="entry name" value="rve"/>
    <property type="match status" value="1"/>
</dbReference>
<protein>
    <submittedName>
        <fullName evidence="16">Retrovirus-related Pol polyprotein from transposon TNT 1-94</fullName>
    </submittedName>
</protein>
<keyword evidence="6" id="KW-0229">DNA integration</keyword>
<evidence type="ECO:0000256" key="4">
    <source>
        <dbReference type="ARBA" id="ARBA00022801"/>
    </source>
</evidence>
<dbReference type="GO" id="GO:0006310">
    <property type="term" value="P:DNA recombination"/>
    <property type="evidence" value="ECO:0007669"/>
    <property type="project" value="UniProtKB-KW"/>
</dbReference>
<feature type="compositionally biased region" description="Low complexity" evidence="13">
    <location>
        <begin position="1370"/>
        <end position="1382"/>
    </location>
</feature>
<evidence type="ECO:0000256" key="2">
    <source>
        <dbReference type="ARBA" id="ARBA00022723"/>
    </source>
</evidence>
<keyword evidence="9" id="KW-0233">DNA recombination</keyword>
<dbReference type="PROSITE" id="PS50158">
    <property type="entry name" value="ZF_CCHC"/>
    <property type="match status" value="1"/>
</dbReference>
<accession>A0A6L2J6Z3</accession>
<feature type="coiled-coil region" evidence="12">
    <location>
        <begin position="1880"/>
        <end position="1911"/>
    </location>
</feature>
<dbReference type="GO" id="GO:0015074">
    <property type="term" value="P:DNA integration"/>
    <property type="evidence" value="ECO:0007669"/>
    <property type="project" value="UniProtKB-KW"/>
</dbReference>
<feature type="region of interest" description="Disordered" evidence="13">
    <location>
        <begin position="452"/>
        <end position="477"/>
    </location>
</feature>
<keyword evidence="1" id="KW-0540">Nuclease</keyword>
<keyword evidence="11" id="KW-0863">Zinc-finger</keyword>
<evidence type="ECO:0000256" key="12">
    <source>
        <dbReference type="SAM" id="Coils"/>
    </source>
</evidence>
<evidence type="ECO:0000256" key="7">
    <source>
        <dbReference type="ARBA" id="ARBA00022918"/>
    </source>
</evidence>
<dbReference type="GO" id="GO:0003887">
    <property type="term" value="F:DNA-directed DNA polymerase activity"/>
    <property type="evidence" value="ECO:0007669"/>
    <property type="project" value="UniProtKB-KW"/>
</dbReference>
<reference evidence="16" key="1">
    <citation type="journal article" date="2019" name="Sci. Rep.">
        <title>Draft genome of Tanacetum cinerariifolium, the natural source of mosquito coil.</title>
        <authorList>
            <person name="Yamashiro T."/>
            <person name="Shiraishi A."/>
            <person name="Satake H."/>
            <person name="Nakayama K."/>
        </authorList>
    </citation>
    <scope>NUCLEOTIDE SEQUENCE</scope>
</reference>
<evidence type="ECO:0000256" key="1">
    <source>
        <dbReference type="ARBA" id="ARBA00022722"/>
    </source>
</evidence>
<keyword evidence="5" id="KW-0460">Magnesium</keyword>
<evidence type="ECO:0000259" key="14">
    <source>
        <dbReference type="PROSITE" id="PS50158"/>
    </source>
</evidence>
<evidence type="ECO:0000256" key="6">
    <source>
        <dbReference type="ARBA" id="ARBA00022908"/>
    </source>
</evidence>
<evidence type="ECO:0000256" key="8">
    <source>
        <dbReference type="ARBA" id="ARBA00022932"/>
    </source>
</evidence>
<dbReference type="GO" id="GO:0003676">
    <property type="term" value="F:nucleic acid binding"/>
    <property type="evidence" value="ECO:0007669"/>
    <property type="project" value="InterPro"/>
</dbReference>
<keyword evidence="12" id="KW-0175">Coiled coil</keyword>
<name>A0A6L2J6Z3_TANCI</name>
<keyword evidence="7" id="KW-0695">RNA-directed DNA polymerase</keyword>